<evidence type="ECO:0000256" key="1">
    <source>
        <dbReference type="ARBA" id="ARBA00007689"/>
    </source>
</evidence>
<dbReference type="InterPro" id="IPR011008">
    <property type="entry name" value="Dimeric_a/b-barrel"/>
</dbReference>
<name>A0A2P8D7W9_9BACT</name>
<sequence>MFRIFFITLCLVIPALPAAAQHAPAVYNKKLADSLGADAYGMKGYVLVILKTGPAVMKDKKITDSLFAGHLANIGRLAHEGKLVVAGPMGKNDKQYRGIFILAVKDKTEAEGLLDTDPAVTAGLLAAELYDWYGSAALPAYLGVHEQIEQKKP</sequence>
<dbReference type="Gene3D" id="3.30.70.1060">
    <property type="entry name" value="Dimeric alpha+beta barrel"/>
    <property type="match status" value="1"/>
</dbReference>
<dbReference type="Pfam" id="PF03795">
    <property type="entry name" value="YCII"/>
    <property type="match status" value="1"/>
</dbReference>
<dbReference type="SUPFAM" id="SSF54909">
    <property type="entry name" value="Dimeric alpha+beta barrel"/>
    <property type="match status" value="1"/>
</dbReference>
<evidence type="ECO:0000313" key="4">
    <source>
        <dbReference type="EMBL" id="PSK93303.1"/>
    </source>
</evidence>
<feature type="signal peptide" evidence="2">
    <location>
        <begin position="1"/>
        <end position="20"/>
    </location>
</feature>
<feature type="domain" description="YCII-related" evidence="3">
    <location>
        <begin position="48"/>
        <end position="126"/>
    </location>
</feature>
<accession>A0A2P8D7W9</accession>
<comment type="caution">
    <text evidence="4">The sequence shown here is derived from an EMBL/GenBank/DDBJ whole genome shotgun (WGS) entry which is preliminary data.</text>
</comment>
<evidence type="ECO:0000313" key="5">
    <source>
        <dbReference type="Proteomes" id="UP000240572"/>
    </source>
</evidence>
<evidence type="ECO:0000256" key="2">
    <source>
        <dbReference type="SAM" id="SignalP"/>
    </source>
</evidence>
<dbReference type="AlphaFoldDB" id="A0A2P8D7W9"/>
<feature type="chain" id="PRO_5015116843" evidence="2">
    <location>
        <begin position="21"/>
        <end position="153"/>
    </location>
</feature>
<evidence type="ECO:0000259" key="3">
    <source>
        <dbReference type="Pfam" id="PF03795"/>
    </source>
</evidence>
<comment type="similarity">
    <text evidence="1">Belongs to the YciI family.</text>
</comment>
<dbReference type="OrthoDB" id="8481699at2"/>
<reference evidence="4 5" key="1">
    <citation type="submission" date="2018-03" db="EMBL/GenBank/DDBJ databases">
        <title>Genomic Encyclopedia of Type Strains, Phase III (KMG-III): the genomes of soil and plant-associated and newly described type strains.</title>
        <authorList>
            <person name="Whitman W."/>
        </authorList>
    </citation>
    <scope>NUCLEOTIDE SEQUENCE [LARGE SCALE GENOMIC DNA]</scope>
    <source>
        <strain evidence="4 5">CGMCC 1.12700</strain>
    </source>
</reference>
<proteinExistence type="inferred from homology"/>
<keyword evidence="5" id="KW-1185">Reference proteome</keyword>
<dbReference type="EMBL" id="PYGD01000002">
    <property type="protein sequence ID" value="PSK93303.1"/>
    <property type="molecule type" value="Genomic_DNA"/>
</dbReference>
<keyword evidence="2" id="KW-0732">Signal</keyword>
<gene>
    <name evidence="4" type="ORF">B0I18_102273</name>
</gene>
<protein>
    <submittedName>
        <fullName evidence="4">YCII-related domain-containing protein</fullName>
    </submittedName>
</protein>
<dbReference type="RefSeq" id="WP_106522317.1">
    <property type="nucleotide sequence ID" value="NZ_PYGD01000002.1"/>
</dbReference>
<dbReference type="Proteomes" id="UP000240572">
    <property type="component" value="Unassembled WGS sequence"/>
</dbReference>
<dbReference type="InterPro" id="IPR005545">
    <property type="entry name" value="YCII"/>
</dbReference>
<organism evidence="4 5">
    <name type="scientific">Taibaiella chishuiensis</name>
    <dbReference type="NCBI Taxonomy" id="1434707"/>
    <lineage>
        <taxon>Bacteria</taxon>
        <taxon>Pseudomonadati</taxon>
        <taxon>Bacteroidota</taxon>
        <taxon>Chitinophagia</taxon>
        <taxon>Chitinophagales</taxon>
        <taxon>Chitinophagaceae</taxon>
        <taxon>Taibaiella</taxon>
    </lineage>
</organism>